<comment type="similarity">
    <text evidence="1">Belongs to the methyltransferase superfamily.</text>
</comment>
<dbReference type="Proteomes" id="UP001363151">
    <property type="component" value="Unassembled WGS sequence"/>
</dbReference>
<evidence type="ECO:0000313" key="6">
    <source>
        <dbReference type="Proteomes" id="UP001363151"/>
    </source>
</evidence>
<keyword evidence="3" id="KW-0808">Transferase</keyword>
<dbReference type="PANTHER" id="PTHR12176:SF80">
    <property type="entry name" value="EEF1A LYSINE METHYLTRANSFERASE 4"/>
    <property type="match status" value="1"/>
</dbReference>
<organism evidence="5 6">
    <name type="scientific">Aureococcus anophagefferens</name>
    <name type="common">Harmful bloom alga</name>
    <dbReference type="NCBI Taxonomy" id="44056"/>
    <lineage>
        <taxon>Eukaryota</taxon>
        <taxon>Sar</taxon>
        <taxon>Stramenopiles</taxon>
        <taxon>Ochrophyta</taxon>
        <taxon>Pelagophyceae</taxon>
        <taxon>Pelagomonadales</taxon>
        <taxon>Pelagomonadaceae</taxon>
        <taxon>Aureococcus</taxon>
    </lineage>
</organism>
<dbReference type="PANTHER" id="PTHR12176">
    <property type="entry name" value="SAM-DEPENDENT METHYLTRANSFERASE SUPERFAMILY PROTEIN"/>
    <property type="match status" value="1"/>
</dbReference>
<dbReference type="Pfam" id="PF08241">
    <property type="entry name" value="Methyltransf_11"/>
    <property type="match status" value="1"/>
</dbReference>
<dbReference type="InterPro" id="IPR029063">
    <property type="entry name" value="SAM-dependent_MTases_sf"/>
</dbReference>
<dbReference type="Gene3D" id="3.40.50.150">
    <property type="entry name" value="Vaccinia Virus protein VP39"/>
    <property type="match status" value="1"/>
</dbReference>
<dbReference type="GO" id="GO:0032259">
    <property type="term" value="P:methylation"/>
    <property type="evidence" value="ECO:0007669"/>
    <property type="project" value="UniProtKB-KW"/>
</dbReference>
<name>A0ABR1FVM5_AURAN</name>
<proteinExistence type="inferred from homology"/>
<dbReference type="SUPFAM" id="SSF53335">
    <property type="entry name" value="S-adenosyl-L-methionine-dependent methyltransferases"/>
    <property type="match status" value="1"/>
</dbReference>
<evidence type="ECO:0000256" key="3">
    <source>
        <dbReference type="ARBA" id="ARBA00022679"/>
    </source>
</evidence>
<dbReference type="GO" id="GO:0008168">
    <property type="term" value="F:methyltransferase activity"/>
    <property type="evidence" value="ECO:0007669"/>
    <property type="project" value="UniProtKB-KW"/>
</dbReference>
<evidence type="ECO:0000256" key="2">
    <source>
        <dbReference type="ARBA" id="ARBA00022603"/>
    </source>
</evidence>
<gene>
    <name evidence="5" type="ORF">SO694_00028315</name>
</gene>
<dbReference type="CDD" id="cd02440">
    <property type="entry name" value="AdoMet_MTases"/>
    <property type="match status" value="1"/>
</dbReference>
<accession>A0ABR1FVM5</accession>
<dbReference type="EMBL" id="JBBJCI010000223">
    <property type="protein sequence ID" value="KAK7239636.1"/>
    <property type="molecule type" value="Genomic_DNA"/>
</dbReference>
<evidence type="ECO:0000259" key="4">
    <source>
        <dbReference type="Pfam" id="PF08241"/>
    </source>
</evidence>
<dbReference type="InterPro" id="IPR051419">
    <property type="entry name" value="Lys/N-term_MeTrsfase_sf"/>
</dbReference>
<comment type="caution">
    <text evidence="5">The sequence shown here is derived from an EMBL/GenBank/DDBJ whole genome shotgun (WGS) entry which is preliminary data.</text>
</comment>
<feature type="domain" description="Methyltransferase type 11" evidence="4">
    <location>
        <begin position="89"/>
        <end position="185"/>
    </location>
</feature>
<evidence type="ECO:0000313" key="5">
    <source>
        <dbReference type="EMBL" id="KAK7239636.1"/>
    </source>
</evidence>
<evidence type="ECO:0000256" key="1">
    <source>
        <dbReference type="ARBA" id="ARBA00008361"/>
    </source>
</evidence>
<sequence>MLAWLLLLAHHACALVLPPNPSRGRLSCAAADDDGAARSQFGTKRYWDDMYDGRGDFSGEEYSWYYGWDVVGPVWERFVPDRASRVLLPGAGNDPTLRSLHAAGWRDLRAVDYSAGAVERLRELLWDLDVDADVGDLRGLAFEARSFDAALEKGALDAVYLAGDGFLEAAADELFRVLRPGGTLVSVSGVVPPGLRRSCFSEDKWDWLRDGADDLAAGCFVLRRR</sequence>
<keyword evidence="6" id="KW-1185">Reference proteome</keyword>
<dbReference type="InterPro" id="IPR013216">
    <property type="entry name" value="Methyltransf_11"/>
</dbReference>
<reference evidence="5 6" key="1">
    <citation type="submission" date="2024-03" db="EMBL/GenBank/DDBJ databases">
        <title>Aureococcus anophagefferens CCMP1851 and Kratosvirus quantuckense: Draft genome of a second virus-susceptible host strain in the model system.</title>
        <authorList>
            <person name="Chase E."/>
            <person name="Truchon A.R."/>
            <person name="Schepens W."/>
            <person name="Wilhelm S.W."/>
        </authorList>
    </citation>
    <scope>NUCLEOTIDE SEQUENCE [LARGE SCALE GENOMIC DNA]</scope>
    <source>
        <strain evidence="5 6">CCMP1851</strain>
    </source>
</reference>
<keyword evidence="2 5" id="KW-0489">Methyltransferase</keyword>
<protein>
    <submittedName>
        <fullName evidence="5">Methyltransferase</fullName>
    </submittedName>
</protein>